<reference evidence="1 2" key="1">
    <citation type="journal article" date="2021" name="Elife">
        <title>Chloroplast acquisition without the gene transfer in kleptoplastic sea slugs, Plakobranchus ocellatus.</title>
        <authorList>
            <person name="Maeda T."/>
            <person name="Takahashi S."/>
            <person name="Yoshida T."/>
            <person name="Shimamura S."/>
            <person name="Takaki Y."/>
            <person name="Nagai Y."/>
            <person name="Toyoda A."/>
            <person name="Suzuki Y."/>
            <person name="Arimoto A."/>
            <person name="Ishii H."/>
            <person name="Satoh N."/>
            <person name="Nishiyama T."/>
            <person name="Hasebe M."/>
            <person name="Maruyama T."/>
            <person name="Minagawa J."/>
            <person name="Obokata J."/>
            <person name="Shigenobu S."/>
        </authorList>
    </citation>
    <scope>NUCLEOTIDE SEQUENCE [LARGE SCALE GENOMIC DNA]</scope>
</reference>
<sequence length="176" mass="19515">MTISSELRKPFKEKSMCGEIQDDPYGDFLVFMRCFTDYTDGAPEQREKAIKFLTNVYSILTPYSIDNKVLSVVDAALKFIFKRSRSLANTLNNKGDGCHSKNFKRQLRFILTASDPYPRIGNGCDNGGASAATARVDSATTGDPTVFIGTGDRVTSNEDEYGRVDQRHEGCAVTRC</sequence>
<dbReference type="AlphaFoldDB" id="A0AAV4HM98"/>
<keyword evidence="2" id="KW-1185">Reference proteome</keyword>
<protein>
    <submittedName>
        <fullName evidence="1">Uncharacterized protein</fullName>
    </submittedName>
</protein>
<comment type="caution">
    <text evidence="1">The sequence shown here is derived from an EMBL/GenBank/DDBJ whole genome shotgun (WGS) entry which is preliminary data.</text>
</comment>
<organism evidence="1 2">
    <name type="scientific">Elysia marginata</name>
    <dbReference type="NCBI Taxonomy" id="1093978"/>
    <lineage>
        <taxon>Eukaryota</taxon>
        <taxon>Metazoa</taxon>
        <taxon>Spiralia</taxon>
        <taxon>Lophotrochozoa</taxon>
        <taxon>Mollusca</taxon>
        <taxon>Gastropoda</taxon>
        <taxon>Heterobranchia</taxon>
        <taxon>Euthyneura</taxon>
        <taxon>Panpulmonata</taxon>
        <taxon>Sacoglossa</taxon>
        <taxon>Placobranchoidea</taxon>
        <taxon>Plakobranchidae</taxon>
        <taxon>Elysia</taxon>
    </lineage>
</organism>
<evidence type="ECO:0000313" key="1">
    <source>
        <dbReference type="EMBL" id="GFR99292.1"/>
    </source>
</evidence>
<dbReference type="EMBL" id="BMAT01009132">
    <property type="protein sequence ID" value="GFR99292.1"/>
    <property type="molecule type" value="Genomic_DNA"/>
</dbReference>
<name>A0AAV4HM98_9GAST</name>
<gene>
    <name evidence="1" type="ORF">ElyMa_004524500</name>
</gene>
<dbReference type="Proteomes" id="UP000762676">
    <property type="component" value="Unassembled WGS sequence"/>
</dbReference>
<accession>A0AAV4HM98</accession>
<evidence type="ECO:0000313" key="2">
    <source>
        <dbReference type="Proteomes" id="UP000762676"/>
    </source>
</evidence>
<proteinExistence type="predicted"/>